<organism evidence="8 9">
    <name type="scientific">Streptomyces bauhiniae</name>
    <dbReference type="NCBI Taxonomy" id="2340725"/>
    <lineage>
        <taxon>Bacteria</taxon>
        <taxon>Bacillati</taxon>
        <taxon>Actinomycetota</taxon>
        <taxon>Actinomycetes</taxon>
        <taxon>Kitasatosporales</taxon>
        <taxon>Streptomycetaceae</taxon>
        <taxon>Streptomyces</taxon>
    </lineage>
</organism>
<dbReference type="InterPro" id="IPR049453">
    <property type="entry name" value="Memb_transporter_dom"/>
</dbReference>
<dbReference type="EMBL" id="SRRT01000002">
    <property type="protein sequence ID" value="TGN79439.1"/>
    <property type="molecule type" value="Genomic_DNA"/>
</dbReference>
<feature type="transmembrane region" description="Helical" evidence="6">
    <location>
        <begin position="564"/>
        <end position="582"/>
    </location>
</feature>
<evidence type="ECO:0000256" key="3">
    <source>
        <dbReference type="ARBA" id="ARBA00022989"/>
    </source>
</evidence>
<keyword evidence="9" id="KW-1185">Reference proteome</keyword>
<protein>
    <submittedName>
        <fullName evidence="8">FUSC family protein</fullName>
    </submittedName>
</protein>
<evidence type="ECO:0000256" key="1">
    <source>
        <dbReference type="ARBA" id="ARBA00004141"/>
    </source>
</evidence>
<dbReference type="Proteomes" id="UP000298159">
    <property type="component" value="Unassembled WGS sequence"/>
</dbReference>
<feature type="region of interest" description="Disordered" evidence="5">
    <location>
        <begin position="1"/>
        <end position="35"/>
    </location>
</feature>
<dbReference type="Pfam" id="PF13515">
    <property type="entry name" value="FUSC_2"/>
    <property type="match status" value="1"/>
</dbReference>
<dbReference type="GeneID" id="95447409"/>
<gene>
    <name evidence="8" type="ORF">E5083_07340</name>
</gene>
<evidence type="ECO:0000256" key="4">
    <source>
        <dbReference type="ARBA" id="ARBA00023136"/>
    </source>
</evidence>
<accession>A0A4Z1D9Y2</accession>
<reference evidence="8 9" key="1">
    <citation type="submission" date="2019-04" db="EMBL/GenBank/DDBJ databases">
        <title>Streptomyces sp. nov. Bv016 isolated from bark of Buahinia variegata.</title>
        <authorList>
            <person name="Kanchanasin P."/>
            <person name="Tanasupawat S."/>
            <person name="Yuki M."/>
            <person name="Kudo T."/>
        </authorList>
    </citation>
    <scope>NUCLEOTIDE SEQUENCE [LARGE SCALE GENOMIC DNA]</scope>
    <source>
        <strain evidence="8 9">Bv016</strain>
    </source>
</reference>
<evidence type="ECO:0000259" key="7">
    <source>
        <dbReference type="Pfam" id="PF13515"/>
    </source>
</evidence>
<dbReference type="RefSeq" id="WP_135784780.1">
    <property type="nucleotide sequence ID" value="NZ_SRRT01000002.1"/>
</dbReference>
<feature type="transmembrane region" description="Helical" evidence="6">
    <location>
        <begin position="114"/>
        <end position="134"/>
    </location>
</feature>
<dbReference type="AlphaFoldDB" id="A0A4Z1D9Y2"/>
<feature type="transmembrane region" description="Helical" evidence="6">
    <location>
        <begin position="140"/>
        <end position="157"/>
    </location>
</feature>
<feature type="domain" description="Integral membrane bound transporter" evidence="7">
    <location>
        <begin position="452"/>
        <end position="576"/>
    </location>
</feature>
<name>A0A4Z1D9Y2_9ACTN</name>
<comment type="caution">
    <text evidence="8">The sequence shown here is derived from an EMBL/GenBank/DDBJ whole genome shotgun (WGS) entry which is preliminary data.</text>
</comment>
<proteinExistence type="predicted"/>
<feature type="transmembrane region" description="Helical" evidence="6">
    <location>
        <begin position="86"/>
        <end position="107"/>
    </location>
</feature>
<feature type="transmembrane region" description="Helical" evidence="6">
    <location>
        <begin position="511"/>
        <end position="527"/>
    </location>
</feature>
<feature type="transmembrane region" description="Helical" evidence="6">
    <location>
        <begin position="488"/>
        <end position="505"/>
    </location>
</feature>
<keyword evidence="4 6" id="KW-0472">Membrane</keyword>
<keyword evidence="2 6" id="KW-0812">Transmembrane</keyword>
<dbReference type="GO" id="GO:0016020">
    <property type="term" value="C:membrane"/>
    <property type="evidence" value="ECO:0007669"/>
    <property type="project" value="UniProtKB-SubCell"/>
</dbReference>
<keyword evidence="3 6" id="KW-1133">Transmembrane helix</keyword>
<feature type="transmembrane region" description="Helical" evidence="6">
    <location>
        <begin position="164"/>
        <end position="184"/>
    </location>
</feature>
<evidence type="ECO:0000313" key="8">
    <source>
        <dbReference type="EMBL" id="TGN79439.1"/>
    </source>
</evidence>
<evidence type="ECO:0000256" key="5">
    <source>
        <dbReference type="SAM" id="MobiDB-lite"/>
    </source>
</evidence>
<sequence length="842" mass="88505">MSTHPPAPATGPAPSGVASGPPGPSAHPEAPHARLLPGRVGGPPRWWDWALALDPGLGRLQTGWRVLLSMITSLTVGYGLSRALGLPAVLGMTVGGVLGLVSAFLIAENTRGRLARALLWLPVPFSAALPVSAAVRPYRVASMCLLVVGLVLVMVLARFGPLGLLSGTLIFVALLVGEMIPLPLAQCGDLFGVAVGTAVALLAARLLLCPPTPREDLLRTQRAFVVEARRITGAAATALEPGAGRAAALRRVHRALRGLNTTTLIIDGRLAQPELAADPEAAELLHQYLFDAELALHGIGEAVTALARHEVPDPLRRALVEGLVIARDTPLGRADALRPVAVRIRDRVADTPGLTAQDDAVRALARRIGDLLDALADSLASWLRLGRRTSTSGASVPFQPTVVLENGRPAGTGPATQRVVTAHGGRGLRRIVPALRAPLQAATAGAITLPIAVAVNPGRHYWGLVGVMVALLGTNTTRERLRKLGDRAAGTVVGGVLGVALLRLIGPGHVLWTLLVIVAGLSIGAACMQRRYAYLVVGLVAALVQVYGLFTPYDAMERLLVDRLADNVLGMLVATVCCLLILPVPTRKVTREAVHGYLSAVEELLDGLAERWRDPTAAVRPRGAARAVEAALHQVDSAYRPLVRMPRGTRGRSADTVLGLLGTATRHARSLAVAPSPAYGTGRIMEVLTSSLRALDHRVTTGEHGGTWTRVGPLVSALRPAGHARPDRALCELASLDQALAAFAQEKGMTVVDAVGPDTLVTVRGAVRCPEHDDCEVSVTVLDDRGTRRAQVRSADGGYTVTGLPRGAYTLIVSSPAHPPRAQSLLIRRSGHDVRHDITVTG</sequence>
<evidence type="ECO:0000256" key="2">
    <source>
        <dbReference type="ARBA" id="ARBA00022692"/>
    </source>
</evidence>
<comment type="subcellular location">
    <subcellularLocation>
        <location evidence="1">Membrane</location>
        <topology evidence="1">Multi-pass membrane protein</topology>
    </subcellularLocation>
</comment>
<feature type="transmembrane region" description="Helical" evidence="6">
    <location>
        <begin position="190"/>
        <end position="208"/>
    </location>
</feature>
<evidence type="ECO:0000256" key="6">
    <source>
        <dbReference type="SAM" id="Phobius"/>
    </source>
</evidence>
<evidence type="ECO:0000313" key="9">
    <source>
        <dbReference type="Proteomes" id="UP000298159"/>
    </source>
</evidence>
<feature type="transmembrane region" description="Helical" evidence="6">
    <location>
        <begin position="532"/>
        <end position="552"/>
    </location>
</feature>
<feature type="compositionally biased region" description="Pro residues" evidence="5">
    <location>
        <begin position="1"/>
        <end position="11"/>
    </location>
</feature>